<feature type="domain" description="Glutaredoxin" evidence="1">
    <location>
        <begin position="6"/>
        <end position="63"/>
    </location>
</feature>
<dbReference type="InterPro" id="IPR002109">
    <property type="entry name" value="Glutaredoxin"/>
</dbReference>
<proteinExistence type="predicted"/>
<dbReference type="PANTHER" id="PTHR34386">
    <property type="entry name" value="GLUTAREDOXIN"/>
    <property type="match status" value="1"/>
</dbReference>
<dbReference type="InterPro" id="IPR036249">
    <property type="entry name" value="Thioredoxin-like_sf"/>
</dbReference>
<evidence type="ECO:0000313" key="3">
    <source>
        <dbReference type="Proteomes" id="UP000789941"/>
    </source>
</evidence>
<dbReference type="PANTHER" id="PTHR34386:SF1">
    <property type="entry name" value="GLUTAREDOXIN-LIKE PROTEIN NRDH"/>
    <property type="match status" value="1"/>
</dbReference>
<protein>
    <submittedName>
        <fullName evidence="2">Glutaredoxin</fullName>
    </submittedName>
</protein>
<organism evidence="2 3">
    <name type="scientific">Candidatus Bilamarchaeum dharawalense</name>
    <dbReference type="NCBI Taxonomy" id="2885759"/>
    <lineage>
        <taxon>Archaea</taxon>
        <taxon>Candidatus Micrarchaeota</taxon>
        <taxon>Candidatus Micrarchaeia</taxon>
        <taxon>Candidatus Anstonellales</taxon>
        <taxon>Candidatus Bilamarchaeaceae</taxon>
        <taxon>Candidatus Bilamarchaeum</taxon>
    </lineage>
</organism>
<dbReference type="AlphaFoldDB" id="A0A5E4LKL5"/>
<dbReference type="SUPFAM" id="SSF52833">
    <property type="entry name" value="Thioredoxin-like"/>
    <property type="match status" value="1"/>
</dbReference>
<dbReference type="Pfam" id="PF00462">
    <property type="entry name" value="Glutaredoxin"/>
    <property type="match status" value="1"/>
</dbReference>
<dbReference type="GO" id="GO:0045454">
    <property type="term" value="P:cell redox homeostasis"/>
    <property type="evidence" value="ECO:0007669"/>
    <property type="project" value="TreeGrafter"/>
</dbReference>
<dbReference type="CDD" id="cd02976">
    <property type="entry name" value="NrdH"/>
    <property type="match status" value="1"/>
</dbReference>
<accession>A0A5E4LKL5</accession>
<name>A0A5E4LKL5_9ARCH</name>
<dbReference type="InterPro" id="IPR051548">
    <property type="entry name" value="Grx-like_ET"/>
</dbReference>
<dbReference type="Gene3D" id="3.40.30.10">
    <property type="entry name" value="Glutaredoxin"/>
    <property type="match status" value="1"/>
</dbReference>
<dbReference type="GO" id="GO:0009055">
    <property type="term" value="F:electron transfer activity"/>
    <property type="evidence" value="ECO:0007669"/>
    <property type="project" value="TreeGrafter"/>
</dbReference>
<comment type="caution">
    <text evidence="2">The sequence shown here is derived from an EMBL/GenBank/DDBJ whole genome shotgun (WGS) entry which is preliminary data.</text>
</comment>
<sequence>MVKPIVYSTNNCPWCVKLKDFLKQNKIDYEERNASNNPEFAKEIFAKSGGYGVPVTDIDGTIIIGFNVKKIKEALKLS</sequence>
<reference evidence="2 3" key="1">
    <citation type="submission" date="2019-08" db="EMBL/GenBank/DDBJ databases">
        <authorList>
            <person name="Vazquez-Campos X."/>
        </authorList>
    </citation>
    <scope>NUCLEOTIDE SEQUENCE [LARGE SCALE GENOMIC DNA]</scope>
    <source>
        <strain evidence="2">LFW-283_2</strain>
    </source>
</reference>
<gene>
    <name evidence="2" type="ORF">LFW2832_00063</name>
</gene>
<dbReference type="EMBL" id="CABMJJ010000001">
    <property type="protein sequence ID" value="VVC02540.1"/>
    <property type="molecule type" value="Genomic_DNA"/>
</dbReference>
<dbReference type="PROSITE" id="PS51354">
    <property type="entry name" value="GLUTAREDOXIN_2"/>
    <property type="match status" value="1"/>
</dbReference>
<evidence type="ECO:0000313" key="2">
    <source>
        <dbReference type="EMBL" id="VVC02540.1"/>
    </source>
</evidence>
<dbReference type="Proteomes" id="UP000789941">
    <property type="component" value="Unassembled WGS sequence"/>
</dbReference>
<evidence type="ECO:0000259" key="1">
    <source>
        <dbReference type="Pfam" id="PF00462"/>
    </source>
</evidence>